<keyword evidence="2" id="KW-0560">Oxidoreductase</keyword>
<dbReference type="GO" id="GO:0004455">
    <property type="term" value="F:ketol-acid reductoisomerase activity"/>
    <property type="evidence" value="ECO:0007669"/>
    <property type="project" value="UniProtKB-EC"/>
</dbReference>
<comment type="caution">
    <text evidence="2">The sequence shown here is derived from an EMBL/GenBank/DDBJ whole genome shotgun (WGS) entry which is preliminary data.</text>
</comment>
<evidence type="ECO:0000259" key="1">
    <source>
        <dbReference type="PROSITE" id="PS51850"/>
    </source>
</evidence>
<reference evidence="2" key="1">
    <citation type="journal article" date="2020" name="mSystems">
        <title>Genome- and Community-Level Interaction Insights into Carbon Utilization and Element Cycling Functions of Hydrothermarchaeota in Hydrothermal Sediment.</title>
        <authorList>
            <person name="Zhou Z."/>
            <person name="Liu Y."/>
            <person name="Xu W."/>
            <person name="Pan J."/>
            <person name="Luo Z.H."/>
            <person name="Li M."/>
        </authorList>
    </citation>
    <scope>NUCLEOTIDE SEQUENCE [LARGE SCALE GENOMIC DNA]</scope>
    <source>
        <strain evidence="2">SpSt-1233</strain>
    </source>
</reference>
<feature type="non-terminal residue" evidence="2">
    <location>
        <position position="90"/>
    </location>
</feature>
<organism evidence="2">
    <name type="scientific">Eiseniibacteriota bacterium</name>
    <dbReference type="NCBI Taxonomy" id="2212470"/>
    <lineage>
        <taxon>Bacteria</taxon>
        <taxon>Candidatus Eiseniibacteriota</taxon>
    </lineage>
</organism>
<dbReference type="PANTHER" id="PTHR21371">
    <property type="entry name" value="KETOL-ACID REDUCTOISOMERASE, MITOCHONDRIAL"/>
    <property type="match status" value="1"/>
</dbReference>
<evidence type="ECO:0000313" key="2">
    <source>
        <dbReference type="EMBL" id="HER43341.1"/>
    </source>
</evidence>
<dbReference type="PANTHER" id="PTHR21371:SF1">
    <property type="entry name" value="KETOL-ACID REDUCTOISOMERASE, MITOCHONDRIAL"/>
    <property type="match status" value="1"/>
</dbReference>
<dbReference type="AlphaFoldDB" id="A0A7V2AU82"/>
<dbReference type="Pfam" id="PF07991">
    <property type="entry name" value="KARI_N"/>
    <property type="match status" value="1"/>
</dbReference>
<dbReference type="GO" id="GO:0009099">
    <property type="term" value="P:L-valine biosynthetic process"/>
    <property type="evidence" value="ECO:0007669"/>
    <property type="project" value="TreeGrafter"/>
</dbReference>
<protein>
    <submittedName>
        <fullName evidence="2">Ketol-acid reductoisomerase</fullName>
        <ecNumber evidence="2">1.1.1.86</ecNumber>
    </submittedName>
</protein>
<dbReference type="GO" id="GO:0009097">
    <property type="term" value="P:isoleucine biosynthetic process"/>
    <property type="evidence" value="ECO:0007669"/>
    <property type="project" value="TreeGrafter"/>
</dbReference>
<dbReference type="InterPro" id="IPR013023">
    <property type="entry name" value="KARI"/>
</dbReference>
<dbReference type="Gene3D" id="3.40.50.720">
    <property type="entry name" value="NAD(P)-binding Rossmann-like Domain"/>
    <property type="match status" value="1"/>
</dbReference>
<dbReference type="InterPro" id="IPR036291">
    <property type="entry name" value="NAD(P)-bd_dom_sf"/>
</dbReference>
<gene>
    <name evidence="2" type="ORF">ENO08_02635</name>
</gene>
<dbReference type="SUPFAM" id="SSF51735">
    <property type="entry name" value="NAD(P)-binding Rossmann-fold domains"/>
    <property type="match status" value="1"/>
</dbReference>
<dbReference type="PROSITE" id="PS51850">
    <property type="entry name" value="KARI_N"/>
    <property type="match status" value="1"/>
</dbReference>
<dbReference type="EMBL" id="DSEC01000188">
    <property type="protein sequence ID" value="HER43341.1"/>
    <property type="molecule type" value="Genomic_DNA"/>
</dbReference>
<sequence length="90" mass="9503">MKVLTEKDVPEGTLEGRRIIVLGYGNQGRPQALNLRDSGCDVAVAARPGGRAGETARADGFEVMSVRDGAASADILMCLLPDEVQGVVYK</sequence>
<dbReference type="InterPro" id="IPR013116">
    <property type="entry name" value="KARI_N"/>
</dbReference>
<dbReference type="EC" id="1.1.1.86" evidence="2"/>
<dbReference type="Proteomes" id="UP000886069">
    <property type="component" value="Unassembled WGS sequence"/>
</dbReference>
<name>A0A7V2AU82_UNCEI</name>
<feature type="domain" description="KARI N-terminal Rossmann" evidence="1">
    <location>
        <begin position="1"/>
        <end position="90"/>
    </location>
</feature>
<proteinExistence type="predicted"/>
<accession>A0A7V2AU82</accession>